<dbReference type="PRINTS" id="PR00032">
    <property type="entry name" value="HTHARAC"/>
</dbReference>
<dbReference type="EMBL" id="FLUN01000001">
    <property type="protein sequence ID" value="SBV93599.1"/>
    <property type="molecule type" value="Genomic_DNA"/>
</dbReference>
<organism evidence="5">
    <name type="scientific">uncultured Eubacteriales bacterium</name>
    <dbReference type="NCBI Taxonomy" id="172733"/>
    <lineage>
        <taxon>Bacteria</taxon>
        <taxon>Bacillati</taxon>
        <taxon>Bacillota</taxon>
        <taxon>Clostridia</taxon>
        <taxon>Eubacteriales</taxon>
        <taxon>environmental samples</taxon>
    </lineage>
</organism>
<keyword evidence="2" id="KW-0238">DNA-binding</keyword>
<dbReference type="InterPro" id="IPR020449">
    <property type="entry name" value="Tscrpt_reg_AraC-type_HTH"/>
</dbReference>
<evidence type="ECO:0000259" key="4">
    <source>
        <dbReference type="PROSITE" id="PS01124"/>
    </source>
</evidence>
<keyword evidence="3" id="KW-0804">Transcription</keyword>
<dbReference type="PROSITE" id="PS01124">
    <property type="entry name" value="HTH_ARAC_FAMILY_2"/>
    <property type="match status" value="1"/>
</dbReference>
<dbReference type="SMART" id="SM00871">
    <property type="entry name" value="AraC_E_bind"/>
    <property type="match status" value="1"/>
</dbReference>
<evidence type="ECO:0000256" key="1">
    <source>
        <dbReference type="ARBA" id="ARBA00023015"/>
    </source>
</evidence>
<dbReference type="Pfam" id="PF14526">
    <property type="entry name" value="Cass2"/>
    <property type="match status" value="1"/>
</dbReference>
<dbReference type="SUPFAM" id="SSF55136">
    <property type="entry name" value="Probable bacterial effector-binding domain"/>
    <property type="match status" value="1"/>
</dbReference>
<proteinExistence type="predicted"/>
<dbReference type="GO" id="GO:0043565">
    <property type="term" value="F:sequence-specific DNA binding"/>
    <property type="evidence" value="ECO:0007669"/>
    <property type="project" value="InterPro"/>
</dbReference>
<sequence length="290" mass="33119">MDYLQTMQRAIDYMEEHMLEKISYEDAARQVYLSCYHFHRLFSMLTGITPNEYLRNRRLSMAGQELTLSGKKVIDIALKYGYESPESFAKAFSRFHGVTPNAARHPGMQLQSFNRLVIKIKLEGGTAMEYKITEKKGLTLLATVRAFKNESIAEEKNTEISDFWTQCDKDGTFDVLRQHAKHPDLYGVCAPISKESGYFDYGIGVQYGGGDVPAGYRLWEVKPTLWAVFPCVGTDPSCIAETWDRIFKEFLPGSDYNMLDDADFELYSQDHPSGCFCEIWIPVERKAQGV</sequence>
<dbReference type="GO" id="GO:0003700">
    <property type="term" value="F:DNA-binding transcription factor activity"/>
    <property type="evidence" value="ECO:0007669"/>
    <property type="project" value="InterPro"/>
</dbReference>
<name>A0A212J2C2_9FIRM</name>
<dbReference type="InterPro" id="IPR010499">
    <property type="entry name" value="AraC_E-bd"/>
</dbReference>
<reference evidence="5" key="1">
    <citation type="submission" date="2016-04" db="EMBL/GenBank/DDBJ databases">
        <authorList>
            <person name="Evans L.H."/>
            <person name="Alamgir A."/>
            <person name="Owens N."/>
            <person name="Weber N.D."/>
            <person name="Virtaneva K."/>
            <person name="Barbian K."/>
            <person name="Babar A."/>
            <person name="Rosenke K."/>
        </authorList>
    </citation>
    <scope>NUCLEOTIDE SEQUENCE</scope>
    <source>
        <strain evidence="5">86</strain>
    </source>
</reference>
<gene>
    <name evidence="5" type="ORF">KL86CLO1_10400</name>
</gene>
<dbReference type="Gene3D" id="3.20.80.10">
    <property type="entry name" value="Regulatory factor, effector binding domain"/>
    <property type="match status" value="1"/>
</dbReference>
<dbReference type="PANTHER" id="PTHR47504:SF5">
    <property type="entry name" value="RIGHT ORIGIN-BINDING PROTEIN"/>
    <property type="match status" value="1"/>
</dbReference>
<protein>
    <submittedName>
        <fullName evidence="5">Transcription activator, AraC family</fullName>
    </submittedName>
</protein>
<dbReference type="AlphaFoldDB" id="A0A212J2C2"/>
<dbReference type="SMART" id="SM00342">
    <property type="entry name" value="HTH_ARAC"/>
    <property type="match status" value="1"/>
</dbReference>
<dbReference type="InterPro" id="IPR050959">
    <property type="entry name" value="MarA-like"/>
</dbReference>
<dbReference type="Gene3D" id="1.10.10.60">
    <property type="entry name" value="Homeodomain-like"/>
    <property type="match status" value="2"/>
</dbReference>
<dbReference type="PANTHER" id="PTHR47504">
    <property type="entry name" value="RIGHT ORIGIN-BINDING PROTEIN"/>
    <property type="match status" value="1"/>
</dbReference>
<accession>A0A212J2C2</accession>
<dbReference type="InterPro" id="IPR009057">
    <property type="entry name" value="Homeodomain-like_sf"/>
</dbReference>
<dbReference type="InterPro" id="IPR011256">
    <property type="entry name" value="Reg_factor_effector_dom_sf"/>
</dbReference>
<dbReference type="SUPFAM" id="SSF46689">
    <property type="entry name" value="Homeodomain-like"/>
    <property type="match status" value="2"/>
</dbReference>
<dbReference type="InterPro" id="IPR029441">
    <property type="entry name" value="Cass2"/>
</dbReference>
<keyword evidence="1" id="KW-0805">Transcription regulation</keyword>
<dbReference type="InterPro" id="IPR018060">
    <property type="entry name" value="HTH_AraC"/>
</dbReference>
<evidence type="ECO:0000256" key="3">
    <source>
        <dbReference type="ARBA" id="ARBA00023163"/>
    </source>
</evidence>
<feature type="domain" description="HTH araC/xylS-type" evidence="4">
    <location>
        <begin position="8"/>
        <end position="106"/>
    </location>
</feature>
<dbReference type="Pfam" id="PF12833">
    <property type="entry name" value="HTH_18"/>
    <property type="match status" value="1"/>
</dbReference>
<evidence type="ECO:0000313" key="5">
    <source>
        <dbReference type="EMBL" id="SBV93599.1"/>
    </source>
</evidence>
<evidence type="ECO:0000256" key="2">
    <source>
        <dbReference type="ARBA" id="ARBA00023125"/>
    </source>
</evidence>